<reference evidence="3 4" key="1">
    <citation type="submission" date="2016-10" db="EMBL/GenBank/DDBJ databases">
        <authorList>
            <person name="de Groot N.N."/>
        </authorList>
    </citation>
    <scope>NUCLEOTIDE SEQUENCE [LARGE SCALE GENOMIC DNA]</scope>
    <source>
        <strain evidence="3 4">DSM 569</strain>
    </source>
</reference>
<dbReference type="RefSeq" id="WP_074592012.1">
    <property type="nucleotide sequence ID" value="NZ_FNBS01000005.1"/>
</dbReference>
<accession>A0A1G7IS96</accession>
<protein>
    <submittedName>
        <fullName evidence="3">Pilus assembly protein CpaF</fullName>
    </submittedName>
</protein>
<evidence type="ECO:0000256" key="1">
    <source>
        <dbReference type="ARBA" id="ARBA00006611"/>
    </source>
</evidence>
<dbReference type="PANTHER" id="PTHR30486">
    <property type="entry name" value="TWITCHING MOTILITY PROTEIN PILT"/>
    <property type="match status" value="1"/>
</dbReference>
<comment type="similarity">
    <text evidence="1">Belongs to the GSP E family.</text>
</comment>
<evidence type="ECO:0000259" key="2">
    <source>
        <dbReference type="Pfam" id="PF00437"/>
    </source>
</evidence>
<feature type="domain" description="Bacterial type II secretion system protein E" evidence="2">
    <location>
        <begin position="76"/>
        <end position="347"/>
    </location>
</feature>
<dbReference type="PANTHER" id="PTHR30486:SF6">
    <property type="entry name" value="TYPE IV PILUS RETRACTATION ATPASE PILT"/>
    <property type="match status" value="1"/>
</dbReference>
<dbReference type="InterPro" id="IPR027417">
    <property type="entry name" value="P-loop_NTPase"/>
</dbReference>
<dbReference type="Pfam" id="PF00437">
    <property type="entry name" value="T2SSE"/>
    <property type="match status" value="1"/>
</dbReference>
<name>A0A1G7IS96_THETY</name>
<organism evidence="3 4">
    <name type="scientific">Thermoanaerobacter thermohydrosulfuricus</name>
    <name type="common">Clostridium thermohydrosulfuricum</name>
    <dbReference type="NCBI Taxonomy" id="1516"/>
    <lineage>
        <taxon>Bacteria</taxon>
        <taxon>Bacillati</taxon>
        <taxon>Bacillota</taxon>
        <taxon>Clostridia</taxon>
        <taxon>Thermoanaerobacterales</taxon>
        <taxon>Thermoanaerobacteraceae</taxon>
        <taxon>Thermoanaerobacter</taxon>
    </lineage>
</organism>
<dbReference type="CDD" id="cd01130">
    <property type="entry name" value="VirB11-like_ATPase"/>
    <property type="match status" value="1"/>
</dbReference>
<evidence type="ECO:0000313" key="4">
    <source>
        <dbReference type="Proteomes" id="UP000183404"/>
    </source>
</evidence>
<dbReference type="SUPFAM" id="SSF52540">
    <property type="entry name" value="P-loop containing nucleoside triphosphate hydrolases"/>
    <property type="match status" value="1"/>
</dbReference>
<dbReference type="Gene3D" id="3.30.450.370">
    <property type="match status" value="1"/>
</dbReference>
<proteinExistence type="inferred from homology"/>
<evidence type="ECO:0000313" key="3">
    <source>
        <dbReference type="EMBL" id="SDF15602.1"/>
    </source>
</evidence>
<sequence length="363" mass="41506">MLIDPLNTNVKKIDEINFQFLCDRFTEEKPDIINKYAEGVISEETLENELKYFLSKYKVGFEHVKTMKNMLFGYGILDEYINDPEVTDILVNNPQTIFIKKFGEKIKVPVTFKSEDELYKYCYKIVAMNGGTINQNQAQVVVTDRKRHLRIVVSLPPISVGSPNISIRKPAASQSLDMLEKAGMFDVFTKQRLKKYVKDSKTIIIAGKGGSGKTTLMGALINEVPLSQRCILIQETMEIMPKHPDIIVQLVRISDNPEIKNYTLFDLTKYALLMSLDRIFIGEMKDREAFDFFNAVYTGHRGSMATLHANSAGEVVNRLLQLMSRADVDLKEDTLRNMLYSSLDVVIFLEKFRVKEIMEINKG</sequence>
<dbReference type="InterPro" id="IPR050921">
    <property type="entry name" value="T4SS_GSP_E_ATPase"/>
</dbReference>
<dbReference type="Proteomes" id="UP000183404">
    <property type="component" value="Unassembled WGS sequence"/>
</dbReference>
<dbReference type="EMBL" id="FNBS01000005">
    <property type="protein sequence ID" value="SDF15602.1"/>
    <property type="molecule type" value="Genomic_DNA"/>
</dbReference>
<dbReference type="AlphaFoldDB" id="A0A1G7IS96"/>
<dbReference type="Gene3D" id="3.40.50.300">
    <property type="entry name" value="P-loop containing nucleotide triphosphate hydrolases"/>
    <property type="match status" value="1"/>
</dbReference>
<dbReference type="InterPro" id="IPR001482">
    <property type="entry name" value="T2SS/T4SS_dom"/>
</dbReference>
<gene>
    <name evidence="3" type="ORF">SAMN04244560_00321</name>
</gene>
<dbReference type="GO" id="GO:0016887">
    <property type="term" value="F:ATP hydrolysis activity"/>
    <property type="evidence" value="ECO:0007669"/>
    <property type="project" value="InterPro"/>
</dbReference>